<accession>A0ACC6M7Y9</accession>
<protein>
    <submittedName>
        <fullName evidence="1">YheC/YheD family protein</fullName>
    </submittedName>
</protein>
<evidence type="ECO:0000313" key="1">
    <source>
        <dbReference type="EMBL" id="MDX8047098.1"/>
    </source>
</evidence>
<dbReference type="EMBL" id="JAWZSR010000009">
    <property type="protein sequence ID" value="MDX8047098.1"/>
    <property type="molecule type" value="Genomic_DNA"/>
</dbReference>
<comment type="caution">
    <text evidence="1">The sequence shown here is derived from an EMBL/GenBank/DDBJ whole genome shotgun (WGS) entry which is preliminary data.</text>
</comment>
<dbReference type="Proteomes" id="UP001277972">
    <property type="component" value="Unassembled WGS sequence"/>
</dbReference>
<organism evidence="1 2">
    <name type="scientific">Gracilibacillus pellucidus</name>
    <dbReference type="NCBI Taxonomy" id="3095368"/>
    <lineage>
        <taxon>Bacteria</taxon>
        <taxon>Bacillati</taxon>
        <taxon>Bacillota</taxon>
        <taxon>Bacilli</taxon>
        <taxon>Bacillales</taxon>
        <taxon>Bacillaceae</taxon>
        <taxon>Gracilibacillus</taxon>
    </lineage>
</organism>
<keyword evidence="2" id="KW-1185">Reference proteome</keyword>
<name>A0ACC6M7Y9_9BACI</name>
<evidence type="ECO:0000313" key="2">
    <source>
        <dbReference type="Proteomes" id="UP001277972"/>
    </source>
</evidence>
<gene>
    <name evidence="1" type="ORF">SH601_13990</name>
</gene>
<proteinExistence type="predicted"/>
<reference evidence="1" key="1">
    <citation type="submission" date="2023-11" db="EMBL/GenBank/DDBJ databases">
        <title>Gracilibacillus pellucida a moderately halophilic bacterium isolated from saline soil in Xinjiang province.</title>
        <authorList>
            <person name="Zhang Z."/>
            <person name="Tan F."/>
            <person name="Wang Y."/>
            <person name="Xia M."/>
        </authorList>
    </citation>
    <scope>NUCLEOTIDE SEQUENCE</scope>
    <source>
        <strain evidence="1">S3-1-1</strain>
    </source>
</reference>
<sequence length="335" mass="38981">MDQVGFFRWDYPLRSTMMLYSMIGKHYDLEVVFFKGDGVDMENELVTGIVLRKNHFEEITTKIPKIINNSPYKHDREDLHNFLSSRSHFMFKPFGGKLKEYKHFESEGSLKHILIPSTRIKNIAHVEKFVEQHSKVVFKPVNADKGQGIFSLAKQDDGYLYESRQISEQIEKENFQQFYNEHIKQKRLLMSKYIESKTVSGHPFDIRINFEKSHEGKWKTPQQYARVGYNDKVTSNLSTGGGSTRLSKFLQTEYSSSDINLINKQLTEITRKLPSVLEKMVDFEFNSIGLDLGIDNRTKKVYMFETNSYPGASNAIGQVALLRVGYMRYYLDNLS</sequence>